<dbReference type="Pfam" id="PF09135">
    <property type="entry name" value="Alb1"/>
    <property type="match status" value="1"/>
</dbReference>
<evidence type="ECO:0000313" key="9">
    <source>
        <dbReference type="Proteomes" id="UP001152607"/>
    </source>
</evidence>
<organism evidence="8 9">
    <name type="scientific">Periconia digitata</name>
    <dbReference type="NCBI Taxonomy" id="1303443"/>
    <lineage>
        <taxon>Eukaryota</taxon>
        <taxon>Fungi</taxon>
        <taxon>Dikarya</taxon>
        <taxon>Ascomycota</taxon>
        <taxon>Pezizomycotina</taxon>
        <taxon>Dothideomycetes</taxon>
        <taxon>Pleosporomycetidae</taxon>
        <taxon>Pleosporales</taxon>
        <taxon>Massarineae</taxon>
        <taxon>Periconiaceae</taxon>
        <taxon>Periconia</taxon>
    </lineage>
</organism>
<evidence type="ECO:0000256" key="2">
    <source>
        <dbReference type="ARBA" id="ARBA00004496"/>
    </source>
</evidence>
<evidence type="ECO:0000256" key="3">
    <source>
        <dbReference type="ARBA" id="ARBA00022448"/>
    </source>
</evidence>
<feature type="compositionally biased region" description="Low complexity" evidence="7">
    <location>
        <begin position="28"/>
        <end position="44"/>
    </location>
</feature>
<keyword evidence="5" id="KW-0690">Ribosome biogenesis</keyword>
<reference evidence="8" key="1">
    <citation type="submission" date="2023-01" db="EMBL/GenBank/DDBJ databases">
        <authorList>
            <person name="Van Ghelder C."/>
            <person name="Rancurel C."/>
        </authorList>
    </citation>
    <scope>NUCLEOTIDE SEQUENCE</scope>
    <source>
        <strain evidence="8">CNCM I-4278</strain>
    </source>
</reference>
<feature type="region of interest" description="Disordered" evidence="7">
    <location>
        <begin position="106"/>
        <end position="167"/>
    </location>
</feature>
<feature type="compositionally biased region" description="Basic residues" evidence="7">
    <location>
        <begin position="1"/>
        <end position="20"/>
    </location>
</feature>
<dbReference type="InterPro" id="IPR053278">
    <property type="entry name" value="Pre-60S_factor_ECM1"/>
</dbReference>
<dbReference type="PANTHER" id="PTHR28280:SF1">
    <property type="entry name" value="SHUTTLING PRE-60S FACTOR ECM1"/>
    <property type="match status" value="1"/>
</dbReference>
<dbReference type="OrthoDB" id="5304887at2759"/>
<name>A0A9W4UT86_9PLEO</name>
<comment type="caution">
    <text evidence="8">The sequence shown here is derived from an EMBL/GenBank/DDBJ whole genome shotgun (WGS) entry which is preliminary data.</text>
</comment>
<keyword evidence="9" id="KW-1185">Reference proteome</keyword>
<feature type="compositionally biased region" description="Basic residues" evidence="7">
    <location>
        <begin position="67"/>
        <end position="82"/>
    </location>
</feature>
<comment type="subcellular location">
    <subcellularLocation>
        <location evidence="2">Cytoplasm</location>
    </subcellularLocation>
    <subcellularLocation>
        <location evidence="1">Nucleus</location>
    </subcellularLocation>
</comment>
<evidence type="ECO:0000256" key="5">
    <source>
        <dbReference type="ARBA" id="ARBA00022517"/>
    </source>
</evidence>
<dbReference type="Proteomes" id="UP001152607">
    <property type="component" value="Unassembled WGS sequence"/>
</dbReference>
<dbReference type="GO" id="GO:0005737">
    <property type="term" value="C:cytoplasm"/>
    <property type="evidence" value="ECO:0007669"/>
    <property type="project" value="UniProtKB-SubCell"/>
</dbReference>
<dbReference type="PANTHER" id="PTHR28280">
    <property type="entry name" value="SHUTTLING PRE-60S FACTOR ECM1"/>
    <property type="match status" value="1"/>
</dbReference>
<feature type="compositionally biased region" description="Acidic residues" evidence="7">
    <location>
        <begin position="154"/>
        <end position="163"/>
    </location>
</feature>
<accession>A0A9W4UT86</accession>
<feature type="compositionally biased region" description="Basic and acidic residues" evidence="7">
    <location>
        <begin position="144"/>
        <end position="153"/>
    </location>
</feature>
<keyword evidence="3" id="KW-0813">Transport</keyword>
<evidence type="ECO:0008006" key="10">
    <source>
        <dbReference type="Google" id="ProtNLM"/>
    </source>
</evidence>
<feature type="compositionally biased region" description="Basic and acidic residues" evidence="7">
    <location>
        <begin position="106"/>
        <end position="118"/>
    </location>
</feature>
<protein>
    <recommendedName>
        <fullName evidence="10">Alb1-domain-containing protein</fullName>
    </recommendedName>
</protein>
<evidence type="ECO:0000256" key="4">
    <source>
        <dbReference type="ARBA" id="ARBA00022490"/>
    </source>
</evidence>
<evidence type="ECO:0000256" key="1">
    <source>
        <dbReference type="ARBA" id="ARBA00004123"/>
    </source>
</evidence>
<evidence type="ECO:0000256" key="6">
    <source>
        <dbReference type="ARBA" id="ARBA00023242"/>
    </source>
</evidence>
<keyword evidence="6" id="KW-0539">Nucleus</keyword>
<dbReference type="GO" id="GO:0030687">
    <property type="term" value="C:preribosome, large subunit precursor"/>
    <property type="evidence" value="ECO:0007669"/>
    <property type="project" value="TreeGrafter"/>
</dbReference>
<sequence length="198" mass="21594">MAKTAKLKKKQSTQHSRAARRAVSPTDPSIIKATTAITTRTTSASPPPDAGSQKPHVLAAQNAGIQKRSKGKQMTRAQRQRQLKGMERAEQNMDKLELKVAKSVGRERKVKERAKGWEEVNALPGKGKKGKKTNGEVDEDGDEAVSKSERRWELDEEMEDGGALEETPVAVGGEVKEMNAVVPETAPVLAAKFDDELL</sequence>
<dbReference type="EMBL" id="CAOQHR010000011">
    <property type="protein sequence ID" value="CAI6341069.1"/>
    <property type="molecule type" value="Genomic_DNA"/>
</dbReference>
<dbReference type="AlphaFoldDB" id="A0A9W4UT86"/>
<feature type="region of interest" description="Disordered" evidence="7">
    <location>
        <begin position="1"/>
        <end position="91"/>
    </location>
</feature>
<proteinExistence type="predicted"/>
<evidence type="ECO:0000313" key="8">
    <source>
        <dbReference type="EMBL" id="CAI6341069.1"/>
    </source>
</evidence>
<dbReference type="InterPro" id="IPR022784">
    <property type="entry name" value="Ribosome_bgen_Alb1"/>
</dbReference>
<dbReference type="GO" id="GO:0000055">
    <property type="term" value="P:ribosomal large subunit export from nucleus"/>
    <property type="evidence" value="ECO:0007669"/>
    <property type="project" value="TreeGrafter"/>
</dbReference>
<gene>
    <name evidence="8" type="ORF">PDIGIT_LOCUS14259</name>
</gene>
<keyword evidence="4" id="KW-0963">Cytoplasm</keyword>
<dbReference type="GO" id="GO:0005730">
    <property type="term" value="C:nucleolus"/>
    <property type="evidence" value="ECO:0007669"/>
    <property type="project" value="TreeGrafter"/>
</dbReference>
<evidence type="ECO:0000256" key="7">
    <source>
        <dbReference type="SAM" id="MobiDB-lite"/>
    </source>
</evidence>